<dbReference type="Proteomes" id="UP000647017">
    <property type="component" value="Unassembled WGS sequence"/>
</dbReference>
<evidence type="ECO:0000313" key="2">
    <source>
        <dbReference type="Proteomes" id="UP000647017"/>
    </source>
</evidence>
<comment type="caution">
    <text evidence="1">The sequence shown here is derived from an EMBL/GenBank/DDBJ whole genome shotgun (WGS) entry which is preliminary data.</text>
</comment>
<reference evidence="1 2" key="1">
    <citation type="submission" date="2021-01" db="EMBL/GenBank/DDBJ databases">
        <title>Whole genome shotgun sequence of Verrucosispora andamanensis NBRC 109075.</title>
        <authorList>
            <person name="Komaki H."/>
            <person name="Tamura T."/>
        </authorList>
    </citation>
    <scope>NUCLEOTIDE SEQUENCE [LARGE SCALE GENOMIC DNA]</scope>
    <source>
        <strain evidence="1 2">NBRC 109075</strain>
    </source>
</reference>
<dbReference type="EMBL" id="BOOZ01000007">
    <property type="protein sequence ID" value="GIJ08461.1"/>
    <property type="molecule type" value="Genomic_DNA"/>
</dbReference>
<protein>
    <submittedName>
        <fullName evidence="1">Uncharacterized protein</fullName>
    </submittedName>
</protein>
<evidence type="ECO:0000313" key="1">
    <source>
        <dbReference type="EMBL" id="GIJ08461.1"/>
    </source>
</evidence>
<sequence>MTSNPAALPEPDRRIAMRGPAAVATLLLATATSLAVMPVWSAPVTTPEGCSVPAAPQLDLATSAARHDRSPATPVAYPQPARNVLRDLAATTTTSPCDTISGRYDLIRYLQWREDPSWWGRLREVVRWHADDRSGAQLTTHHPPGPAPVGKGWWNAGHIPHHIPTDTMVNPLFRFLTSDLLLPDSRSDVHAAEALRAVADLATWHTLRRDDRAAVLTVLARHDRLVYYPRVSDRAGRVGVAITATDNDGHRSLLIVHPTTGDILAYETARPDRAGGWRPTSYLLMLGHSRVNVRWWEPPHPPPPAPLHPQRARVELHVPATLCLPTAHGDAR</sequence>
<organism evidence="1 2">
    <name type="scientific">Micromonospora andamanensis</name>
    <dbReference type="NCBI Taxonomy" id="1287068"/>
    <lineage>
        <taxon>Bacteria</taxon>
        <taxon>Bacillati</taxon>
        <taxon>Actinomycetota</taxon>
        <taxon>Actinomycetes</taxon>
        <taxon>Micromonosporales</taxon>
        <taxon>Micromonosporaceae</taxon>
        <taxon>Micromonospora</taxon>
    </lineage>
</organism>
<proteinExistence type="predicted"/>
<dbReference type="RefSeq" id="WP_204003259.1">
    <property type="nucleotide sequence ID" value="NZ_BOOZ01000007.1"/>
</dbReference>
<keyword evidence="2" id="KW-1185">Reference proteome</keyword>
<gene>
    <name evidence="1" type="ORF">Van01_16750</name>
</gene>
<accession>A0ABQ4HS53</accession>
<name>A0ABQ4HS53_9ACTN</name>